<dbReference type="GO" id="GO:0005777">
    <property type="term" value="C:peroxisome"/>
    <property type="evidence" value="ECO:0007669"/>
    <property type="project" value="TreeGrafter"/>
</dbReference>
<dbReference type="InParanoid" id="A0A2Y9DR76"/>
<reference evidence="3" key="1">
    <citation type="submission" date="2025-08" db="UniProtKB">
        <authorList>
            <consortium name="RefSeq"/>
        </authorList>
    </citation>
    <scope>IDENTIFICATION</scope>
</reference>
<dbReference type="Proteomes" id="UP000248480">
    <property type="component" value="Unplaced"/>
</dbReference>
<name>A0A2Y9DR76_TRIMA</name>
<dbReference type="PANTHER" id="PTHR40381">
    <property type="entry name" value="PEROXISOMAL TESTIS-SPECIFIC PROTEIN 1"/>
    <property type="match status" value="1"/>
</dbReference>
<evidence type="ECO:0000313" key="3">
    <source>
        <dbReference type="RefSeq" id="XP_004379599.1"/>
    </source>
</evidence>
<dbReference type="FunCoup" id="A0A2Y9DR76">
    <property type="interactions" value="298"/>
</dbReference>
<dbReference type="CTD" id="222659"/>
<dbReference type="PANTHER" id="PTHR40381:SF1">
    <property type="entry name" value="PEROXISOMAL TESTIS-SPECIFIC PROTEIN 1"/>
    <property type="match status" value="1"/>
</dbReference>
<dbReference type="RefSeq" id="XP_004379599.1">
    <property type="nucleotide sequence ID" value="XM_004379542.1"/>
</dbReference>
<feature type="region of interest" description="Disordered" evidence="1">
    <location>
        <begin position="21"/>
        <end position="61"/>
    </location>
</feature>
<dbReference type="GO" id="GO:0043065">
    <property type="term" value="P:positive regulation of apoptotic process"/>
    <property type="evidence" value="ECO:0007669"/>
    <property type="project" value="TreeGrafter"/>
</dbReference>
<feature type="region of interest" description="Disordered" evidence="1">
    <location>
        <begin position="154"/>
        <end position="176"/>
    </location>
</feature>
<dbReference type="OrthoDB" id="9834429at2759"/>
<dbReference type="InterPro" id="IPR029186">
    <property type="entry name" value="PXT1"/>
</dbReference>
<sequence>MPAARLALAWSSRLNPSYATTYLSLPRGRNPPGRRARKPRREEPPSPPSRGPAVPQRRTPPALAGAATRLSHSLLHIKSLLRAQGTPGRPRSGAGRPRGRNEKNTKKKHNGIVCEPKEVLNPSPKVSNCCKSLLVKYSFQKAYMPQLVSSQTVSAMSRNSGHNLPSQPKENSIGQSHDQEEIIYKLAMKLKHIGDSVNHRMVQEDFQQEGRDALAHFVLFFFRRVHVLLQFFWNNHLM</sequence>
<dbReference type="STRING" id="127582.A0A2Y9DR76"/>
<dbReference type="KEGG" id="tmu:101352123"/>
<protein>
    <submittedName>
        <fullName evidence="3">Peroxisomal testis-specific protein 1</fullName>
    </submittedName>
</protein>
<feature type="compositionally biased region" description="Low complexity" evidence="1">
    <location>
        <begin position="81"/>
        <end position="95"/>
    </location>
</feature>
<proteinExistence type="predicted"/>
<keyword evidence="2" id="KW-1185">Reference proteome</keyword>
<dbReference type="GO" id="GO:0005634">
    <property type="term" value="C:nucleus"/>
    <property type="evidence" value="ECO:0007669"/>
    <property type="project" value="TreeGrafter"/>
</dbReference>
<evidence type="ECO:0000256" key="1">
    <source>
        <dbReference type="SAM" id="MobiDB-lite"/>
    </source>
</evidence>
<organism evidence="2 3">
    <name type="scientific">Trichechus manatus latirostris</name>
    <name type="common">Florida manatee</name>
    <dbReference type="NCBI Taxonomy" id="127582"/>
    <lineage>
        <taxon>Eukaryota</taxon>
        <taxon>Metazoa</taxon>
        <taxon>Chordata</taxon>
        <taxon>Craniata</taxon>
        <taxon>Vertebrata</taxon>
        <taxon>Euteleostomi</taxon>
        <taxon>Mammalia</taxon>
        <taxon>Eutheria</taxon>
        <taxon>Afrotheria</taxon>
        <taxon>Sirenia</taxon>
        <taxon>Trichechidae</taxon>
        <taxon>Trichechus</taxon>
    </lineage>
</organism>
<accession>A0A2Y9DR76</accession>
<dbReference type="AlphaFoldDB" id="A0A2Y9DR76"/>
<dbReference type="GeneID" id="101352123"/>
<gene>
    <name evidence="3" type="primary">PXT1</name>
</gene>
<dbReference type="Pfam" id="PF15214">
    <property type="entry name" value="PXT1"/>
    <property type="match status" value="1"/>
</dbReference>
<evidence type="ECO:0000313" key="2">
    <source>
        <dbReference type="Proteomes" id="UP000248480"/>
    </source>
</evidence>
<feature type="region of interest" description="Disordered" evidence="1">
    <location>
        <begin position="81"/>
        <end position="110"/>
    </location>
</feature>